<sequence length="75" mass="8689">MEFSLIGAKIQELQKDKAVFWAEQKNIDPTKEYTVIADEALLMNIAFLQDIPFKETGERVDTLLLKHLKQIKVIE</sequence>
<gene>
    <name evidence="1" type="ORF">S01H4_15567</name>
</gene>
<dbReference type="EMBL" id="BART01006821">
    <property type="protein sequence ID" value="GAG70299.1"/>
    <property type="molecule type" value="Genomic_DNA"/>
</dbReference>
<reference evidence="1" key="1">
    <citation type="journal article" date="2014" name="Front. Microbiol.">
        <title>High frequency of phylogenetically diverse reductive dehalogenase-homologous genes in deep subseafloor sedimentary metagenomes.</title>
        <authorList>
            <person name="Kawai M."/>
            <person name="Futagami T."/>
            <person name="Toyoda A."/>
            <person name="Takaki Y."/>
            <person name="Nishi S."/>
            <person name="Hori S."/>
            <person name="Arai W."/>
            <person name="Tsubouchi T."/>
            <person name="Morono Y."/>
            <person name="Uchiyama I."/>
            <person name="Ito T."/>
            <person name="Fujiyama A."/>
            <person name="Inagaki F."/>
            <person name="Takami H."/>
        </authorList>
    </citation>
    <scope>NUCLEOTIDE SEQUENCE</scope>
    <source>
        <strain evidence="1">Expedition CK06-06</strain>
    </source>
</reference>
<comment type="caution">
    <text evidence="1">The sequence shown here is derived from an EMBL/GenBank/DDBJ whole genome shotgun (WGS) entry which is preliminary data.</text>
</comment>
<accession>X0ZLL6</accession>
<organism evidence="1">
    <name type="scientific">marine sediment metagenome</name>
    <dbReference type="NCBI Taxonomy" id="412755"/>
    <lineage>
        <taxon>unclassified sequences</taxon>
        <taxon>metagenomes</taxon>
        <taxon>ecological metagenomes</taxon>
    </lineage>
</organism>
<evidence type="ECO:0000313" key="1">
    <source>
        <dbReference type="EMBL" id="GAG70299.1"/>
    </source>
</evidence>
<protein>
    <submittedName>
        <fullName evidence="1">Uncharacterized protein</fullName>
    </submittedName>
</protein>
<proteinExistence type="predicted"/>
<name>X0ZLL6_9ZZZZ</name>
<dbReference type="AlphaFoldDB" id="X0ZLL6"/>